<proteinExistence type="predicted"/>
<feature type="domain" description="N-acetyltransferase" evidence="1">
    <location>
        <begin position="17"/>
        <end position="121"/>
    </location>
</feature>
<dbReference type="AlphaFoldDB" id="W9RPB8"/>
<name>W9RPB8_9ROSA</name>
<evidence type="ECO:0000313" key="2">
    <source>
        <dbReference type="EMBL" id="EXB63473.1"/>
    </source>
</evidence>
<reference evidence="3" key="1">
    <citation type="submission" date="2013-01" db="EMBL/GenBank/DDBJ databases">
        <title>Draft Genome Sequence of a Mulberry Tree, Morus notabilis C.K. Schneid.</title>
        <authorList>
            <person name="He N."/>
            <person name="Zhao S."/>
        </authorList>
    </citation>
    <scope>NUCLEOTIDE SEQUENCE</scope>
</reference>
<organism evidence="2 3">
    <name type="scientific">Morus notabilis</name>
    <dbReference type="NCBI Taxonomy" id="981085"/>
    <lineage>
        <taxon>Eukaryota</taxon>
        <taxon>Viridiplantae</taxon>
        <taxon>Streptophyta</taxon>
        <taxon>Embryophyta</taxon>
        <taxon>Tracheophyta</taxon>
        <taxon>Spermatophyta</taxon>
        <taxon>Magnoliopsida</taxon>
        <taxon>eudicotyledons</taxon>
        <taxon>Gunneridae</taxon>
        <taxon>Pentapetalae</taxon>
        <taxon>rosids</taxon>
        <taxon>fabids</taxon>
        <taxon>Rosales</taxon>
        <taxon>Moraceae</taxon>
        <taxon>Moreae</taxon>
        <taxon>Morus</taxon>
    </lineage>
</organism>
<dbReference type="EMBL" id="KE344489">
    <property type="protein sequence ID" value="EXB63473.1"/>
    <property type="molecule type" value="Genomic_DNA"/>
</dbReference>
<dbReference type="SUPFAM" id="SSF55729">
    <property type="entry name" value="Acyl-CoA N-acyltransferases (Nat)"/>
    <property type="match status" value="1"/>
</dbReference>
<sequence length="128" mass="14410">MEGNSSKPSEDGLDLGRISLRSFNLSDMDDFIAWASDEKVCRFCDWEPDMSKEKALELLHYRMFYHPWFRSICLVNKSIGDILVTDNSGSDRCRAEIGYAFGSAYWNKGIATHVAKLVSNALATFGEA</sequence>
<dbReference type="GO" id="GO:0016747">
    <property type="term" value="F:acyltransferase activity, transferring groups other than amino-acyl groups"/>
    <property type="evidence" value="ECO:0007669"/>
    <property type="project" value="InterPro"/>
</dbReference>
<dbReference type="eggNOG" id="ENOG502RXXF">
    <property type="taxonomic scope" value="Eukaryota"/>
</dbReference>
<evidence type="ECO:0000313" key="3">
    <source>
        <dbReference type="Proteomes" id="UP000030645"/>
    </source>
</evidence>
<protein>
    <recommendedName>
        <fullName evidence="1">N-acetyltransferase domain-containing protein</fullName>
    </recommendedName>
</protein>
<dbReference type="PANTHER" id="PTHR46067">
    <property type="entry name" value="ACYL-COA N-ACYLTRANSFERASES (NAT) SUPERFAMILY PROTEIN"/>
    <property type="match status" value="1"/>
</dbReference>
<dbReference type="Gene3D" id="3.40.630.30">
    <property type="match status" value="1"/>
</dbReference>
<accession>W9RPB8</accession>
<evidence type="ECO:0000259" key="1">
    <source>
        <dbReference type="Pfam" id="PF13302"/>
    </source>
</evidence>
<dbReference type="Pfam" id="PF13302">
    <property type="entry name" value="Acetyltransf_3"/>
    <property type="match status" value="1"/>
</dbReference>
<dbReference type="InterPro" id="IPR016181">
    <property type="entry name" value="Acyl_CoA_acyltransferase"/>
</dbReference>
<dbReference type="Proteomes" id="UP000030645">
    <property type="component" value="Unassembled WGS sequence"/>
</dbReference>
<dbReference type="STRING" id="981085.W9RPB8"/>
<dbReference type="PANTHER" id="PTHR46067:SF27">
    <property type="entry name" value="ACYL-COA N-ACYLTRANSFERASES (NAT) SUPERFAMILY PROTEIN"/>
    <property type="match status" value="1"/>
</dbReference>
<gene>
    <name evidence="2" type="ORF">L484_005436</name>
</gene>
<keyword evidence="3" id="KW-1185">Reference proteome</keyword>
<dbReference type="InterPro" id="IPR000182">
    <property type="entry name" value="GNAT_dom"/>
</dbReference>